<dbReference type="EMBL" id="MTYI01000021">
    <property type="protein sequence ID" value="PNP58305.1"/>
    <property type="molecule type" value="Genomic_DNA"/>
</dbReference>
<dbReference type="Pfam" id="PF24809">
    <property type="entry name" value="DUF7708"/>
    <property type="match status" value="1"/>
</dbReference>
<name>A0A2K0UKM3_TRIHA</name>
<evidence type="ECO:0000259" key="1">
    <source>
        <dbReference type="Pfam" id="PF24809"/>
    </source>
</evidence>
<comment type="caution">
    <text evidence="2">The sequence shown here is derived from an EMBL/GenBank/DDBJ whole genome shotgun (WGS) entry which is preliminary data.</text>
</comment>
<dbReference type="OrthoDB" id="61900at2759"/>
<dbReference type="Proteomes" id="UP000236290">
    <property type="component" value="Unassembled WGS sequence"/>
</dbReference>
<sequence length="377" mass="42425">MEHLGSEKASKNTFTMGISPLQGVPKSKVRDRIILRLLSKSKPKTASLIQEKELLVSLERISKDTQSIVLERGSPNTSGTIQSLWALSISKKEDVKEKFDNLQKAVEDYNTMACKSQLDLVQTQGSNIEELRKLAEKCQKAPAPGVEGQARSKIKDGIQQFCKTGLHYAEVMDVLVEHHPEWVSLAWGTMKLFLMIPIEYQKIQESVTTNLARIGGRLQLVALLLRFFPSEKMVDASSTIYGSIAEFLEISLRWLRSNWLVRTVKAAAFPFETRLGPILDKIDESYAVLKEHAEIQWLINDFEQHLQTQSELSTLGKSMGRVLEILEGESSKHEPVRSSLLTTAKTSSSRINFEDSGNRKLCKVNTSLTQDFDMSLI</sequence>
<dbReference type="InterPro" id="IPR056125">
    <property type="entry name" value="DUF7708"/>
</dbReference>
<gene>
    <name evidence="2" type="ORF">THARTR1_01820</name>
</gene>
<accession>A0A2K0UKM3</accession>
<evidence type="ECO:0000313" key="2">
    <source>
        <dbReference type="EMBL" id="PNP58305.1"/>
    </source>
</evidence>
<organism evidence="2 3">
    <name type="scientific">Trichoderma harzianum</name>
    <name type="common">Hypocrea lixii</name>
    <dbReference type="NCBI Taxonomy" id="5544"/>
    <lineage>
        <taxon>Eukaryota</taxon>
        <taxon>Fungi</taxon>
        <taxon>Dikarya</taxon>
        <taxon>Ascomycota</taxon>
        <taxon>Pezizomycotina</taxon>
        <taxon>Sordariomycetes</taxon>
        <taxon>Hypocreomycetidae</taxon>
        <taxon>Hypocreales</taxon>
        <taxon>Hypocreaceae</taxon>
        <taxon>Trichoderma</taxon>
    </lineage>
</organism>
<evidence type="ECO:0000313" key="3">
    <source>
        <dbReference type="Proteomes" id="UP000236290"/>
    </source>
</evidence>
<proteinExistence type="predicted"/>
<protein>
    <recommendedName>
        <fullName evidence="1">DUF7708 domain-containing protein</fullName>
    </recommendedName>
</protein>
<feature type="domain" description="DUF7708" evidence="1">
    <location>
        <begin position="158"/>
        <end position="295"/>
    </location>
</feature>
<reference evidence="2 3" key="1">
    <citation type="submission" date="2017-02" db="EMBL/GenBank/DDBJ databases">
        <title>Genomes of Trichoderma spp. with biocontrol activity.</title>
        <authorList>
            <person name="Gardiner D."/>
            <person name="Kazan K."/>
            <person name="Vos C."/>
            <person name="Harvey P."/>
        </authorList>
    </citation>
    <scope>NUCLEOTIDE SEQUENCE [LARGE SCALE GENOMIC DNA]</scope>
    <source>
        <strain evidence="2 3">Tr1</strain>
    </source>
</reference>
<dbReference type="AlphaFoldDB" id="A0A2K0UKM3"/>